<name>A0A919CJI5_9ACTN</name>
<reference evidence="2 3" key="1">
    <citation type="journal article" date="2014" name="Int. J. Syst. Evol. Microbiol.">
        <title>Complete genome sequence of Corynebacterium casei LMG S-19264T (=DSM 44701T), isolated from a smear-ripened cheese.</title>
        <authorList>
            <consortium name="US DOE Joint Genome Institute (JGI-PGF)"/>
            <person name="Walter F."/>
            <person name="Albersmeier A."/>
            <person name="Kalinowski J."/>
            <person name="Ruckert C."/>
        </authorList>
    </citation>
    <scope>NUCLEOTIDE SEQUENCE [LARGE SCALE GENOMIC DNA]</scope>
    <source>
        <strain evidence="2 3">KCTC 19473</strain>
    </source>
</reference>
<dbReference type="EMBL" id="BMXL01000020">
    <property type="protein sequence ID" value="GHD31343.1"/>
    <property type="molecule type" value="Genomic_DNA"/>
</dbReference>
<keyword evidence="1" id="KW-0472">Membrane</keyword>
<protein>
    <submittedName>
        <fullName evidence="2">Uncharacterized protein</fullName>
    </submittedName>
</protein>
<dbReference type="RefSeq" id="WP_193518307.1">
    <property type="nucleotide sequence ID" value="NZ_BMXL01000020.1"/>
</dbReference>
<keyword evidence="1" id="KW-0812">Transmembrane</keyword>
<evidence type="ECO:0000313" key="3">
    <source>
        <dbReference type="Proteomes" id="UP000654947"/>
    </source>
</evidence>
<evidence type="ECO:0000256" key="1">
    <source>
        <dbReference type="SAM" id="Phobius"/>
    </source>
</evidence>
<proteinExistence type="predicted"/>
<sequence>MRNAATVVSFLVFVVAFVATRDFTRTFLASWVELEGLALWIASFVSSVLLAALAAGLVLQIFRFFDRG</sequence>
<comment type="caution">
    <text evidence="2">The sequence shown here is derived from an EMBL/GenBank/DDBJ whole genome shotgun (WGS) entry which is preliminary data.</text>
</comment>
<keyword evidence="3" id="KW-1185">Reference proteome</keyword>
<feature type="transmembrane region" description="Helical" evidence="1">
    <location>
        <begin position="37"/>
        <end position="62"/>
    </location>
</feature>
<keyword evidence="1" id="KW-1133">Transmembrane helix</keyword>
<dbReference type="AlphaFoldDB" id="A0A919CJI5"/>
<gene>
    <name evidence="2" type="ORF">GCM10007147_34130</name>
</gene>
<evidence type="ECO:0000313" key="2">
    <source>
        <dbReference type="EMBL" id="GHD31343.1"/>
    </source>
</evidence>
<accession>A0A919CJI5</accession>
<dbReference type="Proteomes" id="UP000654947">
    <property type="component" value="Unassembled WGS sequence"/>
</dbReference>
<organism evidence="2 3">
    <name type="scientific">Nocardiopsis kunsanensis</name>
    <dbReference type="NCBI Taxonomy" id="141693"/>
    <lineage>
        <taxon>Bacteria</taxon>
        <taxon>Bacillati</taxon>
        <taxon>Actinomycetota</taxon>
        <taxon>Actinomycetes</taxon>
        <taxon>Streptosporangiales</taxon>
        <taxon>Nocardiopsidaceae</taxon>
        <taxon>Nocardiopsis</taxon>
    </lineage>
</organism>